<comment type="caution">
    <text evidence="1">The sequence shown here is derived from an EMBL/GenBank/DDBJ whole genome shotgun (WGS) entry which is preliminary data.</text>
</comment>
<keyword evidence="2" id="KW-1185">Reference proteome</keyword>
<accession>A0A8H3WZ09</accession>
<sequence>MLAEDVFSLNSKKKEFEKITMYDKRISQRKDYLKPIPQKGKITKTPFKRNFCRRKAYKCTQQDVESEHTQQNEQQVVEYQSDWSELDTGSDYDDDIYWEYDD</sequence>
<evidence type="ECO:0000313" key="2">
    <source>
        <dbReference type="Proteomes" id="UP000439903"/>
    </source>
</evidence>
<dbReference type="AlphaFoldDB" id="A0A8H3WZ09"/>
<dbReference type="EMBL" id="WTPW01002620">
    <property type="protein sequence ID" value="KAF0374116.1"/>
    <property type="molecule type" value="Genomic_DNA"/>
</dbReference>
<dbReference type="OrthoDB" id="2457236at2759"/>
<name>A0A8H3WZ09_GIGMA</name>
<organism evidence="1 2">
    <name type="scientific">Gigaspora margarita</name>
    <dbReference type="NCBI Taxonomy" id="4874"/>
    <lineage>
        <taxon>Eukaryota</taxon>
        <taxon>Fungi</taxon>
        <taxon>Fungi incertae sedis</taxon>
        <taxon>Mucoromycota</taxon>
        <taxon>Glomeromycotina</taxon>
        <taxon>Glomeromycetes</taxon>
        <taxon>Diversisporales</taxon>
        <taxon>Gigasporaceae</taxon>
        <taxon>Gigaspora</taxon>
    </lineage>
</organism>
<evidence type="ECO:0000313" key="1">
    <source>
        <dbReference type="EMBL" id="KAF0374116.1"/>
    </source>
</evidence>
<proteinExistence type="predicted"/>
<gene>
    <name evidence="1" type="ORF">F8M41_012891</name>
</gene>
<reference evidence="1 2" key="1">
    <citation type="journal article" date="2019" name="Environ. Microbiol.">
        <title>At the nexus of three kingdoms: the genome of the mycorrhizal fungus Gigaspora margarita provides insights into plant, endobacterial and fungal interactions.</title>
        <authorList>
            <person name="Venice F."/>
            <person name="Ghignone S."/>
            <person name="Salvioli di Fossalunga A."/>
            <person name="Amselem J."/>
            <person name="Novero M."/>
            <person name="Xianan X."/>
            <person name="Sedzielewska Toro K."/>
            <person name="Morin E."/>
            <person name="Lipzen A."/>
            <person name="Grigoriev I.V."/>
            <person name="Henrissat B."/>
            <person name="Martin F.M."/>
            <person name="Bonfante P."/>
        </authorList>
    </citation>
    <scope>NUCLEOTIDE SEQUENCE [LARGE SCALE GENOMIC DNA]</scope>
    <source>
        <strain evidence="1 2">BEG34</strain>
    </source>
</reference>
<dbReference type="Proteomes" id="UP000439903">
    <property type="component" value="Unassembled WGS sequence"/>
</dbReference>
<protein>
    <submittedName>
        <fullName evidence="1">Uncharacterized protein</fullName>
    </submittedName>
</protein>